<gene>
    <name evidence="1" type="ORF">CVT25_014589</name>
</gene>
<evidence type="ECO:0000313" key="2">
    <source>
        <dbReference type="Proteomes" id="UP000283269"/>
    </source>
</evidence>
<protein>
    <submittedName>
        <fullName evidence="1">Uncharacterized protein</fullName>
    </submittedName>
</protein>
<accession>A0A409WU34</accession>
<dbReference type="InParanoid" id="A0A409WU34"/>
<sequence>MTTATNTKTSPPTASFVNYSIDYHYLKEQAIDKGESPEDFDEDINSILDELEQCRLPSFTFPQLTKLEIPQTKPRGRSPKKKSLPSIKLITPLHTLHFPSHPLPFDPFLHIQQLSSLQEDFVEWLESSPTSLETFLLTWKLEDMLDPKSEGSSILDARR</sequence>
<dbReference type="AlphaFoldDB" id="A0A409WU34"/>
<name>A0A409WU34_PSICY</name>
<reference evidence="1 2" key="1">
    <citation type="journal article" date="2018" name="Evol. Lett.">
        <title>Horizontal gene cluster transfer increased hallucinogenic mushroom diversity.</title>
        <authorList>
            <person name="Reynolds H.T."/>
            <person name="Vijayakumar V."/>
            <person name="Gluck-Thaler E."/>
            <person name="Korotkin H.B."/>
            <person name="Matheny P.B."/>
            <person name="Slot J.C."/>
        </authorList>
    </citation>
    <scope>NUCLEOTIDE SEQUENCE [LARGE SCALE GENOMIC DNA]</scope>
    <source>
        <strain evidence="1 2">2631</strain>
    </source>
</reference>
<keyword evidence="2" id="KW-1185">Reference proteome</keyword>
<dbReference type="EMBL" id="NHYD01003188">
    <property type="protein sequence ID" value="PPQ82035.1"/>
    <property type="molecule type" value="Genomic_DNA"/>
</dbReference>
<organism evidence="1 2">
    <name type="scientific">Psilocybe cyanescens</name>
    <dbReference type="NCBI Taxonomy" id="93625"/>
    <lineage>
        <taxon>Eukaryota</taxon>
        <taxon>Fungi</taxon>
        <taxon>Dikarya</taxon>
        <taxon>Basidiomycota</taxon>
        <taxon>Agaricomycotina</taxon>
        <taxon>Agaricomycetes</taxon>
        <taxon>Agaricomycetidae</taxon>
        <taxon>Agaricales</taxon>
        <taxon>Agaricineae</taxon>
        <taxon>Strophariaceae</taxon>
        <taxon>Psilocybe</taxon>
    </lineage>
</organism>
<proteinExistence type="predicted"/>
<comment type="caution">
    <text evidence="1">The sequence shown here is derived from an EMBL/GenBank/DDBJ whole genome shotgun (WGS) entry which is preliminary data.</text>
</comment>
<dbReference type="Proteomes" id="UP000283269">
    <property type="component" value="Unassembled WGS sequence"/>
</dbReference>
<evidence type="ECO:0000313" key="1">
    <source>
        <dbReference type="EMBL" id="PPQ82035.1"/>
    </source>
</evidence>